<dbReference type="EMBL" id="CM037152">
    <property type="protein sequence ID" value="KAH7834951.1"/>
    <property type="molecule type" value="Genomic_DNA"/>
</dbReference>
<organism evidence="1 2">
    <name type="scientific">Vaccinium darrowii</name>
    <dbReference type="NCBI Taxonomy" id="229202"/>
    <lineage>
        <taxon>Eukaryota</taxon>
        <taxon>Viridiplantae</taxon>
        <taxon>Streptophyta</taxon>
        <taxon>Embryophyta</taxon>
        <taxon>Tracheophyta</taxon>
        <taxon>Spermatophyta</taxon>
        <taxon>Magnoliopsida</taxon>
        <taxon>eudicotyledons</taxon>
        <taxon>Gunneridae</taxon>
        <taxon>Pentapetalae</taxon>
        <taxon>asterids</taxon>
        <taxon>Ericales</taxon>
        <taxon>Ericaceae</taxon>
        <taxon>Vaccinioideae</taxon>
        <taxon>Vaccinieae</taxon>
        <taxon>Vaccinium</taxon>
    </lineage>
</organism>
<comment type="caution">
    <text evidence="1">The sequence shown here is derived from an EMBL/GenBank/DDBJ whole genome shotgun (WGS) entry which is preliminary data.</text>
</comment>
<name>A0ACB7X2P4_9ERIC</name>
<proteinExistence type="predicted"/>
<evidence type="ECO:0000313" key="2">
    <source>
        <dbReference type="Proteomes" id="UP000828048"/>
    </source>
</evidence>
<keyword evidence="2" id="KW-1185">Reference proteome</keyword>
<dbReference type="Proteomes" id="UP000828048">
    <property type="component" value="Chromosome 2"/>
</dbReference>
<gene>
    <name evidence="1" type="ORF">Vadar_021313</name>
</gene>
<accession>A0ACB7X2P4</accession>
<reference evidence="1 2" key="1">
    <citation type="journal article" date="2021" name="Hortic Res">
        <title>High-quality reference genome and annotation aids understanding of berry development for evergreen blueberry (Vaccinium darrowii).</title>
        <authorList>
            <person name="Yu J."/>
            <person name="Hulse-Kemp A.M."/>
            <person name="Babiker E."/>
            <person name="Staton M."/>
        </authorList>
    </citation>
    <scope>NUCLEOTIDE SEQUENCE [LARGE SCALE GENOMIC DNA]</scope>
    <source>
        <strain evidence="2">cv. NJ 8807/NJ 8810</strain>
        <tissue evidence="1">Young leaf</tissue>
    </source>
</reference>
<protein>
    <submittedName>
        <fullName evidence="1">Uncharacterized protein</fullName>
    </submittedName>
</protein>
<evidence type="ECO:0000313" key="1">
    <source>
        <dbReference type="EMBL" id="KAH7834951.1"/>
    </source>
</evidence>
<sequence>MCQVENGTVAWSSSALGLGSPSERGVGVNLAVSVSLGGSSSEVALVTSSIATWASGSSVDCSGRGGLGSSFFCFSSPGFSGSNHDRSICGYACAGGPSGGGGRIVRLRFGRRRGQQEPSAKTKIGSYHVDSSGRCNFFVPISFFFMGDGGGGGEEKNEIGINKLQKSYFDGLGLCCSSEVPLIEKVLELGIVVHSVIIGLALGASESPSTIRPLVATLSFHQSFEAAWDLVDALPR</sequence>